<dbReference type="Gene3D" id="1.20.58.310">
    <property type="entry name" value="Polyphosphate kinase N-terminal domain"/>
    <property type="match status" value="1"/>
</dbReference>
<comment type="catalytic activity">
    <reaction evidence="6 7">
        <text>[phosphate](n) + ATP = [phosphate](n+1) + ADP</text>
        <dbReference type="Rhea" id="RHEA:19573"/>
        <dbReference type="Rhea" id="RHEA-COMP:9859"/>
        <dbReference type="Rhea" id="RHEA-COMP:14280"/>
        <dbReference type="ChEBI" id="CHEBI:16838"/>
        <dbReference type="ChEBI" id="CHEBI:30616"/>
        <dbReference type="ChEBI" id="CHEBI:456216"/>
        <dbReference type="EC" id="2.7.4.1"/>
    </reaction>
</comment>
<feature type="binding site" evidence="6">
    <location>
        <position position="372"/>
    </location>
    <ligand>
        <name>Mg(2+)</name>
        <dbReference type="ChEBI" id="CHEBI:18420"/>
    </ligand>
</feature>
<comment type="function">
    <text evidence="6 7">Catalyzes the reversible transfer of the terminal phosphate of ATP to form a long-chain polyphosphate (polyP).</text>
</comment>
<dbReference type="NCBIfam" id="TIGR03705">
    <property type="entry name" value="poly_P_kin"/>
    <property type="match status" value="1"/>
</dbReference>
<dbReference type="InterPro" id="IPR025198">
    <property type="entry name" value="PPK_N_dom"/>
</dbReference>
<proteinExistence type="inferred from homology"/>
<dbReference type="GO" id="GO:0008976">
    <property type="term" value="F:polyphosphate kinase activity"/>
    <property type="evidence" value="ECO:0007669"/>
    <property type="project" value="UniProtKB-UniRule"/>
</dbReference>
<keyword evidence="13" id="KW-1185">Reference proteome</keyword>
<dbReference type="PANTHER" id="PTHR30218">
    <property type="entry name" value="POLYPHOSPHATE KINASE"/>
    <property type="match status" value="1"/>
</dbReference>
<dbReference type="Gene3D" id="3.30.1840.10">
    <property type="entry name" value="Polyphosphate kinase middle domain"/>
    <property type="match status" value="1"/>
</dbReference>
<dbReference type="AlphaFoldDB" id="A0AAP2E3K5"/>
<feature type="domain" description="Polyphosphate kinase middle" evidence="8">
    <location>
        <begin position="131"/>
        <end position="303"/>
    </location>
</feature>
<feature type="binding site" evidence="6">
    <location>
        <position position="566"/>
    </location>
    <ligand>
        <name>ATP</name>
        <dbReference type="ChEBI" id="CHEBI:30616"/>
    </ligand>
</feature>
<feature type="binding site" evidence="6">
    <location>
        <position position="465"/>
    </location>
    <ligand>
        <name>ATP</name>
        <dbReference type="ChEBI" id="CHEBI:30616"/>
    </ligand>
</feature>
<feature type="domain" description="Polyphosphate kinase N-terminal" evidence="9">
    <location>
        <begin position="15"/>
        <end position="117"/>
    </location>
</feature>
<evidence type="ECO:0000259" key="9">
    <source>
        <dbReference type="Pfam" id="PF13089"/>
    </source>
</evidence>
<comment type="similarity">
    <text evidence="6 7">Belongs to the polyphosphate kinase 1 (PPK1) family.</text>
</comment>
<comment type="cofactor">
    <cofactor evidence="6">
        <name>Mg(2+)</name>
        <dbReference type="ChEBI" id="CHEBI:18420"/>
    </cofactor>
</comment>
<sequence>MPDKKTKKNQLPDRFFDRDLSWLSFNARVLAEAQRESVPLMERIRFLSIYSSNLDEFYRVRVPTLMALQTLATKSGGRDLVDVLPDVTQTIHTQQEQFGQTMITQILPALLRHNIRLLYNEPIPDVILPAVHDAFAHDAATFLHIIPLSERTDFFPENNTLYLVIAHADPDGTERISLVRVPTHHLPRFYSFHHGGTQYILFLEDIIRANLGKAFGEDRILTCHSFKVTRDAELDLNDEFEGNLAKKIERKITQRELGFATRFLHEPGIPSHILAYLKKQLGLKKATFVQGGAHHNLKDLASLPLKDPSFSYEPWTTRPYIPHNPQGSLCEEIRDRDILLHPPYHTYHAVLRFFNEASIDPYVTRIYVTLYRVAHDSRIAHALINAARNGKKVTVFVELKARFDEANNLHWMKKMKASGVQVIQSLPGLKVHAKMAMLKRKTVTGTEYLGLLATGNFNESTARFYTDHILFTAHQPMLLEIEKVFRFLKQKRRPGATPSIAFRYLLVGQFNLQQQFLQLIEREIAFARKGIPAAITIKLNNLEDKVLISKLYDASRAGVHVSLIVRSVCCLIPGVPGMSENITVRRIIDRYLEHGRVFIFRNAGDEEIFLGSADWMNRNIYRRVEVCFPLRDNALKTVVKNIAQLQLQDTEQAVLLDDHLQNIPVTRPPGVAPVRSQQQIAEMI</sequence>
<comment type="PTM">
    <text evidence="6 7">An intermediate of this reaction is the autophosphorylated ppk in which a phosphate is covalently linked to a histidine residue through a N-P bond.</text>
</comment>
<evidence type="ECO:0000256" key="1">
    <source>
        <dbReference type="ARBA" id="ARBA00022553"/>
    </source>
</evidence>
<dbReference type="CDD" id="cd09164">
    <property type="entry name" value="PLDc_EcPPK1_C1_like"/>
    <property type="match status" value="1"/>
</dbReference>
<feature type="domain" description="Polyphosphate kinase C-terminal" evidence="10">
    <location>
        <begin position="505"/>
        <end position="677"/>
    </location>
</feature>
<dbReference type="Pfam" id="PF13090">
    <property type="entry name" value="PP_kinase_C"/>
    <property type="match status" value="1"/>
</dbReference>
<evidence type="ECO:0000256" key="4">
    <source>
        <dbReference type="ARBA" id="ARBA00022777"/>
    </source>
</evidence>
<dbReference type="RefSeq" id="WP_254087538.1">
    <property type="nucleotide sequence ID" value="NZ_JAHESE010000046.1"/>
</dbReference>
<dbReference type="Gene3D" id="3.30.870.10">
    <property type="entry name" value="Endonuclease Chain A"/>
    <property type="match status" value="2"/>
</dbReference>
<name>A0AAP2E3K5_9BACT</name>
<dbReference type="PANTHER" id="PTHR30218:SF0">
    <property type="entry name" value="POLYPHOSPHATE KINASE"/>
    <property type="match status" value="1"/>
</dbReference>
<evidence type="ECO:0000256" key="6">
    <source>
        <dbReference type="HAMAP-Rule" id="MF_00347"/>
    </source>
</evidence>
<dbReference type="GO" id="GO:0046872">
    <property type="term" value="F:metal ion binding"/>
    <property type="evidence" value="ECO:0007669"/>
    <property type="project" value="UniProtKB-KW"/>
</dbReference>
<dbReference type="NCBIfam" id="NF003917">
    <property type="entry name" value="PRK05443.1-1"/>
    <property type="match status" value="1"/>
</dbReference>
<dbReference type="SUPFAM" id="SSF140356">
    <property type="entry name" value="PPK N-terminal domain-like"/>
    <property type="match status" value="1"/>
</dbReference>
<dbReference type="Pfam" id="PF02503">
    <property type="entry name" value="PP_kinase"/>
    <property type="match status" value="1"/>
</dbReference>
<dbReference type="Proteomes" id="UP001319080">
    <property type="component" value="Unassembled WGS sequence"/>
</dbReference>
<keyword evidence="1 6" id="KW-0597">Phosphoprotein</keyword>
<keyword evidence="5 6" id="KW-0067">ATP-binding</keyword>
<dbReference type="InterPro" id="IPR036832">
    <property type="entry name" value="PPK_N_dom_sf"/>
</dbReference>
<keyword evidence="6" id="KW-0479">Metal-binding</keyword>
<dbReference type="GO" id="GO:0006799">
    <property type="term" value="P:polyphosphate biosynthetic process"/>
    <property type="evidence" value="ECO:0007669"/>
    <property type="project" value="UniProtKB-UniRule"/>
</dbReference>
<dbReference type="EMBL" id="JAHESE010000046">
    <property type="protein sequence ID" value="MBT1711970.1"/>
    <property type="molecule type" value="Genomic_DNA"/>
</dbReference>
<dbReference type="InterPro" id="IPR036830">
    <property type="entry name" value="PP_kinase_middle_dom_sf"/>
</dbReference>
<feature type="domain" description="Polyphosphate kinase C-terminal" evidence="11">
    <location>
        <begin position="329"/>
        <end position="493"/>
    </location>
</feature>
<dbReference type="GO" id="GO:0005524">
    <property type="term" value="F:ATP binding"/>
    <property type="evidence" value="ECO:0007669"/>
    <property type="project" value="UniProtKB-KW"/>
</dbReference>
<evidence type="ECO:0000256" key="5">
    <source>
        <dbReference type="ARBA" id="ARBA00022840"/>
    </source>
</evidence>
<dbReference type="InterPro" id="IPR041108">
    <property type="entry name" value="PP_kinase_C_1"/>
</dbReference>
<evidence type="ECO:0000259" key="10">
    <source>
        <dbReference type="Pfam" id="PF13090"/>
    </source>
</evidence>
<evidence type="ECO:0000256" key="7">
    <source>
        <dbReference type="RuleBase" id="RU003800"/>
    </source>
</evidence>
<reference evidence="12 13" key="1">
    <citation type="submission" date="2021-05" db="EMBL/GenBank/DDBJ databases">
        <title>A Polyphasic approach of four new species of the genus Ohtaekwangia: Ohtaekwangia histidinii sp. nov., Ohtaekwangia cretensis sp. nov., Ohtaekwangia indiensis sp. nov., Ohtaekwangia reichenbachii sp. nov. from diverse environment.</title>
        <authorList>
            <person name="Octaviana S."/>
        </authorList>
    </citation>
    <scope>NUCLEOTIDE SEQUENCE [LARGE SCALE GENOMIC DNA]</scope>
    <source>
        <strain evidence="12 13">PWU5</strain>
    </source>
</reference>
<accession>A0AAP2E3K5</accession>
<evidence type="ECO:0000256" key="3">
    <source>
        <dbReference type="ARBA" id="ARBA00022741"/>
    </source>
</evidence>
<evidence type="ECO:0000313" key="13">
    <source>
        <dbReference type="Proteomes" id="UP001319080"/>
    </source>
</evidence>
<protein>
    <recommendedName>
        <fullName evidence="6 7">Polyphosphate kinase</fullName>
        <ecNumber evidence="6 7">2.7.4.1</ecNumber>
    </recommendedName>
    <alternativeName>
        <fullName evidence="6">ATP-polyphosphate phosphotransferase</fullName>
    </alternativeName>
    <alternativeName>
        <fullName evidence="6">Polyphosphoric acid kinase</fullName>
    </alternativeName>
</protein>
<dbReference type="InterPro" id="IPR025200">
    <property type="entry name" value="PPK_C_dom2"/>
</dbReference>
<feature type="binding site" evidence="6">
    <location>
        <position position="594"/>
    </location>
    <ligand>
        <name>ATP</name>
        <dbReference type="ChEBI" id="CHEBI:30616"/>
    </ligand>
</feature>
<dbReference type="GO" id="GO:0009358">
    <property type="term" value="C:polyphosphate kinase complex"/>
    <property type="evidence" value="ECO:0007669"/>
    <property type="project" value="InterPro"/>
</dbReference>
<dbReference type="InterPro" id="IPR003414">
    <property type="entry name" value="PP_kinase"/>
</dbReference>
<dbReference type="Pfam" id="PF13089">
    <property type="entry name" value="PP_kinase_N"/>
    <property type="match status" value="1"/>
</dbReference>
<dbReference type="SUPFAM" id="SSF143724">
    <property type="entry name" value="PHP14-like"/>
    <property type="match status" value="1"/>
</dbReference>
<feature type="binding site" evidence="6">
    <location>
        <position position="53"/>
    </location>
    <ligand>
        <name>ATP</name>
        <dbReference type="ChEBI" id="CHEBI:30616"/>
    </ligand>
</feature>
<evidence type="ECO:0000313" key="12">
    <source>
        <dbReference type="EMBL" id="MBT1711970.1"/>
    </source>
</evidence>
<feature type="active site" description="Phosphohistidine intermediate" evidence="6">
    <location>
        <position position="432"/>
    </location>
</feature>
<evidence type="ECO:0000256" key="2">
    <source>
        <dbReference type="ARBA" id="ARBA00022679"/>
    </source>
</evidence>
<dbReference type="PIRSF" id="PIRSF015589">
    <property type="entry name" value="PP_kinase"/>
    <property type="match status" value="1"/>
</dbReference>
<evidence type="ECO:0000259" key="8">
    <source>
        <dbReference type="Pfam" id="PF02503"/>
    </source>
</evidence>
<keyword evidence="6" id="KW-0460">Magnesium</keyword>
<dbReference type="Pfam" id="PF17941">
    <property type="entry name" value="PP_kinase_C_1"/>
    <property type="match status" value="1"/>
</dbReference>
<organism evidence="12 13">
    <name type="scientific">Dawidia cretensis</name>
    <dbReference type="NCBI Taxonomy" id="2782350"/>
    <lineage>
        <taxon>Bacteria</taxon>
        <taxon>Pseudomonadati</taxon>
        <taxon>Bacteroidota</taxon>
        <taxon>Cytophagia</taxon>
        <taxon>Cytophagales</taxon>
        <taxon>Chryseotaleaceae</taxon>
        <taxon>Dawidia</taxon>
    </lineage>
</organism>
<dbReference type="EC" id="2.7.4.1" evidence="6 7"/>
<dbReference type="HAMAP" id="MF_00347">
    <property type="entry name" value="Polyphosphate_kinase"/>
    <property type="match status" value="1"/>
</dbReference>
<evidence type="ECO:0000259" key="11">
    <source>
        <dbReference type="Pfam" id="PF17941"/>
    </source>
</evidence>
<gene>
    <name evidence="12" type="primary">ppk1</name>
    <name evidence="6" type="synonym">ppk</name>
    <name evidence="12" type="ORF">KK062_27250</name>
</gene>
<comment type="caution">
    <text evidence="12">The sequence shown here is derived from an EMBL/GenBank/DDBJ whole genome shotgun (WGS) entry which is preliminary data.</text>
</comment>
<dbReference type="InterPro" id="IPR024953">
    <property type="entry name" value="PP_kinase_middle"/>
</dbReference>
<dbReference type="SUPFAM" id="SSF56024">
    <property type="entry name" value="Phospholipase D/nuclease"/>
    <property type="match status" value="2"/>
</dbReference>
<keyword evidence="2 6" id="KW-0808">Transferase</keyword>
<keyword evidence="3 6" id="KW-0547">Nucleotide-binding</keyword>
<keyword evidence="4 6" id="KW-0418">Kinase</keyword>
<feature type="binding site" evidence="6">
    <location>
        <position position="402"/>
    </location>
    <ligand>
        <name>Mg(2+)</name>
        <dbReference type="ChEBI" id="CHEBI:18420"/>
    </ligand>
</feature>